<reference evidence="1" key="1">
    <citation type="submission" date="2022-02" db="EMBL/GenBank/DDBJ databases">
        <authorList>
            <person name="King R."/>
        </authorList>
    </citation>
    <scope>NUCLEOTIDE SEQUENCE</scope>
</reference>
<protein>
    <submittedName>
        <fullName evidence="1">Uncharacterized protein</fullName>
    </submittedName>
</protein>
<reference evidence="1" key="2">
    <citation type="submission" date="2022-10" db="EMBL/GenBank/DDBJ databases">
        <authorList>
            <consortium name="ENA_rothamsted_submissions"/>
            <consortium name="culmorum"/>
            <person name="King R."/>
        </authorList>
    </citation>
    <scope>NUCLEOTIDE SEQUENCE</scope>
</reference>
<accession>A0A9P0ISQ7</accession>
<keyword evidence="2" id="KW-1185">Reference proteome</keyword>
<dbReference type="Proteomes" id="UP001154329">
    <property type="component" value="Chromosome 1"/>
</dbReference>
<sequence length="206" mass="23432">MGTILRAKKGKSNLSATNDLYNNDYHNQQKEMITESIPKIVPLYDGTELKINQKLIMNGLATISVRNMRSKGHAIKKRNSFFNLHRPELKGLDIIPNENQQEKTLHQQILKEVKTIHAIKTMKSLCTINGPQSLLENNQANISNDNLQPAATLVENHFQKRLIKPIAISPSNQQIKWDNITELEESTLKADKFCVHDVEIKSTLID</sequence>
<organism evidence="1 2">
    <name type="scientific">Aphis gossypii</name>
    <name type="common">Cotton aphid</name>
    <dbReference type="NCBI Taxonomy" id="80765"/>
    <lineage>
        <taxon>Eukaryota</taxon>
        <taxon>Metazoa</taxon>
        <taxon>Ecdysozoa</taxon>
        <taxon>Arthropoda</taxon>
        <taxon>Hexapoda</taxon>
        <taxon>Insecta</taxon>
        <taxon>Pterygota</taxon>
        <taxon>Neoptera</taxon>
        <taxon>Paraneoptera</taxon>
        <taxon>Hemiptera</taxon>
        <taxon>Sternorrhyncha</taxon>
        <taxon>Aphidomorpha</taxon>
        <taxon>Aphidoidea</taxon>
        <taxon>Aphididae</taxon>
        <taxon>Aphidini</taxon>
        <taxon>Aphis</taxon>
        <taxon>Aphis</taxon>
    </lineage>
</organism>
<dbReference type="AlphaFoldDB" id="A0A9P0ISQ7"/>
<evidence type="ECO:0000313" key="1">
    <source>
        <dbReference type="EMBL" id="CAH1715053.1"/>
    </source>
</evidence>
<gene>
    <name evidence="1" type="ORF">APHIGO_LOCUS3025</name>
</gene>
<dbReference type="EMBL" id="OU899034">
    <property type="protein sequence ID" value="CAH1715053.1"/>
    <property type="molecule type" value="Genomic_DNA"/>
</dbReference>
<proteinExistence type="predicted"/>
<name>A0A9P0ISQ7_APHGO</name>
<dbReference type="OrthoDB" id="6588656at2759"/>
<evidence type="ECO:0000313" key="2">
    <source>
        <dbReference type="Proteomes" id="UP001154329"/>
    </source>
</evidence>